<feature type="transmembrane region" description="Helical" evidence="7">
    <location>
        <begin position="181"/>
        <end position="202"/>
    </location>
</feature>
<evidence type="ECO:0000256" key="7">
    <source>
        <dbReference type="SAM" id="Phobius"/>
    </source>
</evidence>
<feature type="transmembrane region" description="Helical" evidence="7">
    <location>
        <begin position="790"/>
        <end position="814"/>
    </location>
</feature>
<comment type="caution">
    <text evidence="9">The sequence shown here is derived from an EMBL/GenBank/DDBJ whole genome shotgun (WGS) entry which is preliminary data.</text>
</comment>
<evidence type="ECO:0000256" key="6">
    <source>
        <dbReference type="SAM" id="MobiDB-lite"/>
    </source>
</evidence>
<feature type="transmembrane region" description="Helical" evidence="7">
    <location>
        <begin position="1291"/>
        <end position="1311"/>
    </location>
</feature>
<feature type="transmembrane region" description="Helical" evidence="7">
    <location>
        <begin position="643"/>
        <end position="664"/>
    </location>
</feature>
<feature type="compositionally biased region" description="Low complexity" evidence="6">
    <location>
        <begin position="64"/>
        <end position="73"/>
    </location>
</feature>
<evidence type="ECO:0000256" key="5">
    <source>
        <dbReference type="ARBA" id="ARBA00023136"/>
    </source>
</evidence>
<gene>
    <name evidence="9" type="ORF">DLAC_05491</name>
</gene>
<evidence type="ECO:0000313" key="9">
    <source>
        <dbReference type="EMBL" id="KYQ92900.1"/>
    </source>
</evidence>
<keyword evidence="3 7" id="KW-0812">Transmembrane</keyword>
<evidence type="ECO:0000256" key="3">
    <source>
        <dbReference type="ARBA" id="ARBA00022692"/>
    </source>
</evidence>
<feature type="transmembrane region" description="Helical" evidence="7">
    <location>
        <begin position="1331"/>
        <end position="1350"/>
    </location>
</feature>
<dbReference type="OrthoDB" id="312032at2759"/>
<feature type="transmembrane region" description="Helical" evidence="7">
    <location>
        <begin position="734"/>
        <end position="756"/>
    </location>
</feature>
<feature type="domain" description="ABC3 transporter permease C-terminal" evidence="8">
    <location>
        <begin position="646"/>
        <end position="765"/>
    </location>
</feature>
<keyword evidence="2" id="KW-1003">Cell membrane</keyword>
<feature type="compositionally biased region" description="Low complexity" evidence="6">
    <location>
        <begin position="25"/>
        <end position="56"/>
    </location>
</feature>
<dbReference type="Pfam" id="PF02687">
    <property type="entry name" value="FtsX"/>
    <property type="match status" value="2"/>
</dbReference>
<accession>A0A151ZGA3</accession>
<evidence type="ECO:0000313" key="10">
    <source>
        <dbReference type="Proteomes" id="UP000076078"/>
    </source>
</evidence>
<keyword evidence="4 7" id="KW-1133">Transmembrane helix</keyword>
<feature type="transmembrane region" description="Helical" evidence="7">
    <location>
        <begin position="685"/>
        <end position="714"/>
    </location>
</feature>
<evidence type="ECO:0000256" key="4">
    <source>
        <dbReference type="ARBA" id="ARBA00022989"/>
    </source>
</evidence>
<dbReference type="EMBL" id="LODT01000028">
    <property type="protein sequence ID" value="KYQ92900.1"/>
    <property type="molecule type" value="Genomic_DNA"/>
</dbReference>
<proteinExistence type="predicted"/>
<evidence type="ECO:0000256" key="1">
    <source>
        <dbReference type="ARBA" id="ARBA00004651"/>
    </source>
</evidence>
<dbReference type="PANTHER" id="PTHR32522">
    <property type="match status" value="1"/>
</dbReference>
<feature type="transmembrane region" description="Helical" evidence="7">
    <location>
        <begin position="1238"/>
        <end position="1259"/>
    </location>
</feature>
<protein>
    <recommendedName>
        <fullName evidence="8">ABC3 transporter permease C-terminal domain-containing protein</fullName>
    </recommendedName>
</protein>
<dbReference type="Proteomes" id="UP000076078">
    <property type="component" value="Unassembled WGS sequence"/>
</dbReference>
<evidence type="ECO:0000256" key="2">
    <source>
        <dbReference type="ARBA" id="ARBA00022475"/>
    </source>
</evidence>
<keyword evidence="5 7" id="KW-0472">Membrane</keyword>
<sequence length="1368" mass="153818">MSKRSLLDDIMTSVELSQMNEESTNVNNNNNNNNDDNQSIITGSERSSSSSNTSQPENKKLIRNNNNNNNNNNYTKLTDIDPHRFKDSFGEDDDVDQVDYSEDSQDTYASHHTDSPFFQPVKRKLKRQNSKRSLTDFSGHLHTVRGFFQYVYMSLRYTLYSDFRVALKYVHNNMKKDKKSLLLGLFTVFLVVLFICFLQNLIQNSPIVFLKLSEDQAGELDLVLFGDPSLGPATESLDVPSGNQDPTPSLKLSVSSYKRLNFTRILSAVKATNVDAITQSLMSLDVSGYFVNSTFLNQTLANANTVHGIAPRWLSLGDMTAPSTNQTGSLIYLVINSELEKSIGLGRGWTLPPLVGNQIYMSSTFLRRLQIKPNENQQVNMHIDFIDVMERLGMTSTVPTLAELEQQIVDAIGGPIPESVDITALVKYYTILNPGSDIVATLENIFGEDSIDESFNSVIFHPKIALENLYASIRNALIIDKQLIVMSGFDEPGGKFPSTLGNVGVLESSYVEGIVREKVQNISHSLSNANTTQLQVFIEMFAPFVFPNTNVTQIFTAINQSIKKFQHFSNNFELNDYTMSPVIVLENRVKIYTASSDDQKIGLMEFTNQVSTLIGYNYPVTFTTPLADTLALFYYTQMSLGQIFTSVATVLLVLGALMIYSMLLSDVEGKTFEYGMLRAQGMRHYALIILLLTQALYFSIPGILFGLLFGWAFYAIVAYFVYVKVVLLPANLTFYTVSILSGILLGLLMPIVANIAPIQRALSKTLRDALDIYHQVKNETMVKIMKLEEIGLDVLQTIMALLAVIVGFTVYYLIPYSFIFHDFQLFFSILTAILMAMLFGLAMLAQSVQTFIEKAVLFVLVWGKDRRSLYGLIKKNLFSHSSRNSKTVTMLTISLTYIIFNGCVFKLQGHNIQELVKLGIGSDISILATSTNNPIPETQILGYLDNDMANNSNSVISGYSVVTFPLDRCMNIRQTRLLSLAQYPDYSVRVYGVQSNFLQNTYLEFYDETEINEYIKVPKIPNDPKSRPDIIESLYSNEHKVLIPEDNGVIQAPPSIVSNGSVQFDPTNPIWQWLRNHHDNQYIYKNYTDIVLSEAFRLAMGADTNTPFNLYISFKQFSTASNSVNLLAKSQSMVGMMPAFFFSTYSQTATRSPVLINMNEFYNILQFIYSITEDPTVVLPPVPPKSKVLIKLKPNTSQIDREGVINGVKSFIKTDNIQVMDTQHLLDTTDTAATILNIFFYTVSTAAIILCFFMLWVSFSANIHENSWEFGVLRSIGLTAYQVVRVYAYEALVLIFTSMFLGLLIGLGVALTLTLQFDLFTELPFSFQFPYYWFFGVLVASIAIAIIGSIQASKEYRYRQIASVLKGK</sequence>
<keyword evidence="10" id="KW-1185">Reference proteome</keyword>
<name>A0A151ZGA3_TIELA</name>
<reference evidence="9 10" key="1">
    <citation type="submission" date="2015-12" db="EMBL/GenBank/DDBJ databases">
        <title>Dictyostelia acquired genes for synthesis and detection of signals that induce cell-type specialization by lateral gene transfer from prokaryotes.</title>
        <authorList>
            <person name="Gloeckner G."/>
            <person name="Schaap P."/>
        </authorList>
    </citation>
    <scope>NUCLEOTIDE SEQUENCE [LARGE SCALE GENOMIC DNA]</scope>
    <source>
        <strain evidence="9 10">TK</strain>
    </source>
</reference>
<dbReference type="PANTHER" id="PTHR32522:SF5">
    <property type="entry name" value="ABC3 TRANSPORTER PERMEASE PROTEIN DOMAIN-CONTAINING PROTEIN"/>
    <property type="match status" value="1"/>
</dbReference>
<feature type="region of interest" description="Disordered" evidence="6">
    <location>
        <begin position="19"/>
        <end position="92"/>
    </location>
</feature>
<feature type="compositionally biased region" description="Basic and acidic residues" evidence="6">
    <location>
        <begin position="78"/>
        <end position="89"/>
    </location>
</feature>
<dbReference type="InterPro" id="IPR003838">
    <property type="entry name" value="ABC3_permease_C"/>
</dbReference>
<evidence type="ECO:0000259" key="8">
    <source>
        <dbReference type="Pfam" id="PF02687"/>
    </source>
</evidence>
<feature type="domain" description="ABC3 transporter permease C-terminal" evidence="8">
    <location>
        <begin position="1242"/>
        <end position="1359"/>
    </location>
</feature>
<dbReference type="OMA" id="VYYLMPL"/>
<feature type="transmembrane region" description="Helical" evidence="7">
    <location>
        <begin position="826"/>
        <end position="845"/>
    </location>
</feature>
<comment type="subcellular location">
    <subcellularLocation>
        <location evidence="1">Cell membrane</location>
        <topology evidence="1">Multi-pass membrane protein</topology>
    </subcellularLocation>
</comment>
<dbReference type="InParanoid" id="A0A151ZGA3"/>
<organism evidence="9 10">
    <name type="scientific">Tieghemostelium lacteum</name>
    <name type="common">Slime mold</name>
    <name type="synonym">Dictyostelium lacteum</name>
    <dbReference type="NCBI Taxonomy" id="361077"/>
    <lineage>
        <taxon>Eukaryota</taxon>
        <taxon>Amoebozoa</taxon>
        <taxon>Evosea</taxon>
        <taxon>Eumycetozoa</taxon>
        <taxon>Dictyostelia</taxon>
        <taxon>Dictyosteliales</taxon>
        <taxon>Raperosteliaceae</taxon>
        <taxon>Tieghemostelium</taxon>
    </lineage>
</organism>
<dbReference type="GO" id="GO:0005886">
    <property type="term" value="C:plasma membrane"/>
    <property type="evidence" value="ECO:0007669"/>
    <property type="project" value="UniProtKB-SubCell"/>
</dbReference>